<proteinExistence type="predicted"/>
<dbReference type="Pfam" id="PF12094">
    <property type="entry name" value="DUF3570"/>
    <property type="match status" value="1"/>
</dbReference>
<keyword evidence="4" id="KW-1185">Reference proteome</keyword>
<name>A0ABU9N8U6_9FLAO</name>
<accession>A0ABU9N8U6</accession>
<sequence>MKKYLFVFALLVAFCANAQEKDTTATFKKRVLDATEVDFLISYYKQDGIHSAVSGGMGSEKLTDLASNIVVSMPLNDDDILTVDAGISAYTSASSSNINPFNSSGASGGGDDDKVENENGPYGTPWLASSGASAQDALTSITANYSHSSDDRNFIWSADVSFSNEYDYTSIGFGGGIAKLFNEKNTELSLKANVYLDQWRPIYPTELYEYSKYGSAFLNNGYFSGVTVYNQAGEMSDGYLPSKFETWQSVNRNSYSLSFAFSQILTKKSQVSLFFDVLQQEGMLSTPYHRIYFADKENYYIGKNQFIPVYETPENTGVYRLADDIERLPGNRFKLPVGLRLNYYVNETFKIRTYYRYYFDDWGVTSHTANIEIPIKLNDKFSVFPMYRFYTQTASKYFAPFETHTSTEKYYTSDYDLSQFSSNQYGVGASYVDIFTKAHIWKFGLKNIDFRYNHYSRSDTLEADIASMAFKFIFQ</sequence>
<keyword evidence="2" id="KW-0732">Signal</keyword>
<feature type="region of interest" description="Disordered" evidence="1">
    <location>
        <begin position="101"/>
        <end position="121"/>
    </location>
</feature>
<dbReference type="Proteomes" id="UP001460072">
    <property type="component" value="Unassembled WGS sequence"/>
</dbReference>
<feature type="chain" id="PRO_5046515930" evidence="2">
    <location>
        <begin position="19"/>
        <end position="475"/>
    </location>
</feature>
<protein>
    <submittedName>
        <fullName evidence="3">DUF3570 domain-containing protein</fullName>
    </submittedName>
</protein>
<evidence type="ECO:0000256" key="2">
    <source>
        <dbReference type="SAM" id="SignalP"/>
    </source>
</evidence>
<dbReference type="EMBL" id="JBCGDO010000007">
    <property type="protein sequence ID" value="MEM0542358.1"/>
    <property type="molecule type" value="Genomic_DNA"/>
</dbReference>
<evidence type="ECO:0000256" key="1">
    <source>
        <dbReference type="SAM" id="MobiDB-lite"/>
    </source>
</evidence>
<evidence type="ECO:0000313" key="3">
    <source>
        <dbReference type="EMBL" id="MEM0542358.1"/>
    </source>
</evidence>
<organism evidence="3 4">
    <name type="scientific">Flavobacterium aureirubrum</name>
    <dbReference type="NCBI Taxonomy" id="3133147"/>
    <lineage>
        <taxon>Bacteria</taxon>
        <taxon>Pseudomonadati</taxon>
        <taxon>Bacteroidota</taxon>
        <taxon>Flavobacteriia</taxon>
        <taxon>Flavobacteriales</taxon>
        <taxon>Flavobacteriaceae</taxon>
        <taxon>Flavobacterium</taxon>
    </lineage>
</organism>
<evidence type="ECO:0000313" key="4">
    <source>
        <dbReference type="Proteomes" id="UP001460072"/>
    </source>
</evidence>
<dbReference type="RefSeq" id="WP_342695579.1">
    <property type="nucleotide sequence ID" value="NZ_JBCGDO010000007.1"/>
</dbReference>
<dbReference type="InterPro" id="IPR021953">
    <property type="entry name" value="DUF3570"/>
</dbReference>
<gene>
    <name evidence="3" type="ORF">WFZ85_06995</name>
</gene>
<reference evidence="3 4" key="1">
    <citation type="submission" date="2024-03" db="EMBL/GenBank/DDBJ databases">
        <title>Two novel species of the genus Flavobacterium exhibiting potentially degradation of complex polysaccharides.</title>
        <authorList>
            <person name="Lian X."/>
        </authorList>
    </citation>
    <scope>NUCLEOTIDE SEQUENCE [LARGE SCALE GENOMIC DNA]</scope>
    <source>
        <strain evidence="4">j3</strain>
    </source>
</reference>
<comment type="caution">
    <text evidence="3">The sequence shown here is derived from an EMBL/GenBank/DDBJ whole genome shotgun (WGS) entry which is preliminary data.</text>
</comment>
<feature type="signal peptide" evidence="2">
    <location>
        <begin position="1"/>
        <end position="18"/>
    </location>
</feature>